<feature type="transmembrane region" description="Helical" evidence="7">
    <location>
        <begin position="156"/>
        <end position="186"/>
    </location>
</feature>
<dbReference type="PANTHER" id="PTHR30625:SF3">
    <property type="entry name" value="TOL-PAL SYSTEM PROTEIN TOLQ"/>
    <property type="match status" value="1"/>
</dbReference>
<comment type="subcellular location">
    <subcellularLocation>
        <location evidence="1">Cell membrane</location>
        <topology evidence="1">Multi-pass membrane protein</topology>
    </subcellularLocation>
    <subcellularLocation>
        <location evidence="6">Membrane</location>
        <topology evidence="6">Multi-pass membrane protein</topology>
    </subcellularLocation>
</comment>
<keyword evidence="4 7" id="KW-1133">Transmembrane helix</keyword>
<evidence type="ECO:0000259" key="8">
    <source>
        <dbReference type="Pfam" id="PF01618"/>
    </source>
</evidence>
<dbReference type="GO" id="GO:0005886">
    <property type="term" value="C:plasma membrane"/>
    <property type="evidence" value="ECO:0007669"/>
    <property type="project" value="UniProtKB-SubCell"/>
</dbReference>
<comment type="similarity">
    <text evidence="6">Belongs to the exbB/tolQ family.</text>
</comment>
<dbReference type="AlphaFoldDB" id="A0A7C1VVG3"/>
<evidence type="ECO:0000256" key="7">
    <source>
        <dbReference type="SAM" id="Phobius"/>
    </source>
</evidence>
<proteinExistence type="inferred from homology"/>
<organism evidence="9">
    <name type="scientific">Desulfofervidus auxilii</name>
    <dbReference type="NCBI Taxonomy" id="1621989"/>
    <lineage>
        <taxon>Bacteria</taxon>
        <taxon>Pseudomonadati</taxon>
        <taxon>Thermodesulfobacteriota</taxon>
        <taxon>Candidatus Desulfofervidia</taxon>
        <taxon>Candidatus Desulfofervidales</taxon>
        <taxon>Candidatus Desulfofervidaceae</taxon>
        <taxon>Candidatus Desulfofervidus</taxon>
    </lineage>
</organism>
<comment type="caution">
    <text evidence="9">The sequence shown here is derived from an EMBL/GenBank/DDBJ whole genome shotgun (WGS) entry which is preliminary data.</text>
</comment>
<feature type="transmembrane region" description="Helical" evidence="7">
    <location>
        <begin position="118"/>
        <end position="144"/>
    </location>
</feature>
<dbReference type="InterPro" id="IPR002898">
    <property type="entry name" value="MotA_ExbB_proton_chnl"/>
</dbReference>
<dbReference type="EMBL" id="DRIH01000274">
    <property type="protein sequence ID" value="HEC68641.1"/>
    <property type="molecule type" value="Genomic_DNA"/>
</dbReference>
<evidence type="ECO:0000256" key="5">
    <source>
        <dbReference type="ARBA" id="ARBA00023136"/>
    </source>
</evidence>
<gene>
    <name evidence="9" type="ORF">ENI35_07555</name>
</gene>
<dbReference type="Proteomes" id="UP000885738">
    <property type="component" value="Unassembled WGS sequence"/>
</dbReference>
<name>A0A7C1VVG3_DESA2</name>
<evidence type="ECO:0000256" key="4">
    <source>
        <dbReference type="ARBA" id="ARBA00022989"/>
    </source>
</evidence>
<accession>A0A7C1VVG3</accession>
<keyword evidence="3 7" id="KW-0812">Transmembrane</keyword>
<dbReference type="InterPro" id="IPR050790">
    <property type="entry name" value="ExbB/TolQ_transport"/>
</dbReference>
<keyword evidence="6" id="KW-0653">Protein transport</keyword>
<keyword evidence="2" id="KW-1003">Cell membrane</keyword>
<evidence type="ECO:0000256" key="6">
    <source>
        <dbReference type="RuleBase" id="RU004057"/>
    </source>
</evidence>
<sequence>MELNWTHIWHTMSPLAKMVALCLIIMGLMSLSVFIDRCFVLFRHQRKSKEFIRKLGPILNNPNFEAALNLASKFQASYAARLVSMEIRHYLAHKRPERVAKRLGQYVENLSQEMRQGFGILSTVGSVAPFVGLLGTVIGIISAFEGIAKTGSGGLAAVSAGIAEALVETALGLFVAIPAVIAFHYLSGKIEKEEIFLKNIAQEIVDKMEDKSAKEVP</sequence>
<protein>
    <submittedName>
        <fullName evidence="9">MotA/TolQ/ExbB proton channel family protein</fullName>
    </submittedName>
</protein>
<feature type="domain" description="MotA/TolQ/ExbB proton channel" evidence="8">
    <location>
        <begin position="81"/>
        <end position="194"/>
    </location>
</feature>
<dbReference type="Pfam" id="PF01618">
    <property type="entry name" value="MotA_ExbB"/>
    <property type="match status" value="1"/>
</dbReference>
<dbReference type="PANTHER" id="PTHR30625">
    <property type="entry name" value="PROTEIN TOLQ"/>
    <property type="match status" value="1"/>
</dbReference>
<evidence type="ECO:0000313" key="9">
    <source>
        <dbReference type="EMBL" id="HEC68641.1"/>
    </source>
</evidence>
<reference evidence="9" key="1">
    <citation type="journal article" date="2020" name="mSystems">
        <title>Genome- and Community-Level Interaction Insights into Carbon Utilization and Element Cycling Functions of Hydrothermarchaeota in Hydrothermal Sediment.</title>
        <authorList>
            <person name="Zhou Z."/>
            <person name="Liu Y."/>
            <person name="Xu W."/>
            <person name="Pan J."/>
            <person name="Luo Z.H."/>
            <person name="Li M."/>
        </authorList>
    </citation>
    <scope>NUCLEOTIDE SEQUENCE [LARGE SCALE GENOMIC DNA]</scope>
    <source>
        <strain evidence="9">HyVt-389</strain>
    </source>
</reference>
<keyword evidence="6" id="KW-0813">Transport</keyword>
<feature type="transmembrane region" description="Helical" evidence="7">
    <location>
        <begin position="18"/>
        <end position="42"/>
    </location>
</feature>
<dbReference type="GO" id="GO:0017038">
    <property type="term" value="P:protein import"/>
    <property type="evidence" value="ECO:0007669"/>
    <property type="project" value="TreeGrafter"/>
</dbReference>
<keyword evidence="5 7" id="KW-0472">Membrane</keyword>
<evidence type="ECO:0000256" key="3">
    <source>
        <dbReference type="ARBA" id="ARBA00022692"/>
    </source>
</evidence>
<evidence type="ECO:0000256" key="2">
    <source>
        <dbReference type="ARBA" id="ARBA00022475"/>
    </source>
</evidence>
<evidence type="ECO:0000256" key="1">
    <source>
        <dbReference type="ARBA" id="ARBA00004651"/>
    </source>
</evidence>